<name>A0AAV6FN30_9TELE</name>
<protein>
    <recommendedName>
        <fullName evidence="3">Ig-like domain-containing protein</fullName>
    </recommendedName>
</protein>
<proteinExistence type="predicted"/>
<dbReference type="Gene3D" id="2.60.40.10">
    <property type="entry name" value="Immunoglobulins"/>
    <property type="match status" value="1"/>
</dbReference>
<dbReference type="InterPro" id="IPR013098">
    <property type="entry name" value="Ig_I-set"/>
</dbReference>
<keyword evidence="1" id="KW-1133">Transmembrane helix</keyword>
<dbReference type="InterPro" id="IPR003599">
    <property type="entry name" value="Ig_sub"/>
</dbReference>
<keyword evidence="1" id="KW-0472">Membrane</keyword>
<dbReference type="Pfam" id="PF07679">
    <property type="entry name" value="I-set"/>
    <property type="match status" value="1"/>
</dbReference>
<dbReference type="EMBL" id="JADWDJ010000021">
    <property type="protein sequence ID" value="KAG5264128.1"/>
    <property type="molecule type" value="Genomic_DNA"/>
</dbReference>
<dbReference type="Proteomes" id="UP000823561">
    <property type="component" value="Chromosome 21"/>
</dbReference>
<evidence type="ECO:0000313" key="5">
    <source>
        <dbReference type="Proteomes" id="UP000823561"/>
    </source>
</evidence>
<keyword evidence="2" id="KW-0732">Signal</keyword>
<reference evidence="4" key="1">
    <citation type="submission" date="2020-10" db="EMBL/GenBank/DDBJ databases">
        <title>Chromosome-scale genome assembly of the Allis shad, Alosa alosa.</title>
        <authorList>
            <person name="Margot Z."/>
            <person name="Christophe K."/>
            <person name="Cabau C."/>
            <person name="Louis A."/>
            <person name="Berthelot C."/>
            <person name="Parey E."/>
            <person name="Roest Crollius H."/>
            <person name="Montfort J."/>
            <person name="Robinson-Rechavi M."/>
            <person name="Bucao C."/>
            <person name="Bouchez O."/>
            <person name="Gislard M."/>
            <person name="Lluch J."/>
            <person name="Milhes M."/>
            <person name="Lampietro C."/>
            <person name="Lopez Roques C."/>
            <person name="Donnadieu C."/>
            <person name="Braasch I."/>
            <person name="Desvignes T."/>
            <person name="Postlethwait J."/>
            <person name="Bobe J."/>
            <person name="Guiguen Y."/>
        </authorList>
    </citation>
    <scope>NUCLEOTIDE SEQUENCE</scope>
    <source>
        <strain evidence="4">M-15738</strain>
        <tissue evidence="4">Blood</tissue>
    </source>
</reference>
<feature type="chain" id="PRO_5043753281" description="Ig-like domain-containing protein" evidence="2">
    <location>
        <begin position="20"/>
        <end position="268"/>
    </location>
</feature>
<dbReference type="AlphaFoldDB" id="A0AAV6FN30"/>
<comment type="caution">
    <text evidence="4">The sequence shown here is derived from an EMBL/GenBank/DDBJ whole genome shotgun (WGS) entry which is preliminary data.</text>
</comment>
<keyword evidence="1" id="KW-0812">Transmembrane</keyword>
<keyword evidence="5" id="KW-1185">Reference proteome</keyword>
<feature type="signal peptide" evidence="2">
    <location>
        <begin position="1"/>
        <end position="19"/>
    </location>
</feature>
<evidence type="ECO:0000256" key="2">
    <source>
        <dbReference type="SAM" id="SignalP"/>
    </source>
</evidence>
<gene>
    <name evidence="4" type="ORF">AALO_G00272460</name>
</gene>
<dbReference type="PROSITE" id="PS50835">
    <property type="entry name" value="IG_LIKE"/>
    <property type="match status" value="1"/>
</dbReference>
<dbReference type="InterPro" id="IPR036179">
    <property type="entry name" value="Ig-like_dom_sf"/>
</dbReference>
<accession>A0AAV6FN30</accession>
<dbReference type="InterPro" id="IPR013783">
    <property type="entry name" value="Ig-like_fold"/>
</dbReference>
<sequence>MMETCILVCLIWLFIQCQGNTYFHYLTDENALTLSCDTCKWQVDTDFDQSVDCNLSNSSDACEQGCYSMGEELCKQIEEHKSDHCQLTVRKGFFACVSAFDTRTIVPFETPPHHVDSFLVVPEMFSKQMTNITARVSEGESVTLTCDVMETNLFLFERHTLLWIRSSVDKSSSCASSTQLQRPGTHNLTIASASQADSGQYLCVVQTEKIRVWRIISNITVTVDKSAEVDTYLFHVCVVGALIVMGVAAIVVVEFRRKMTSELEVTRS</sequence>
<dbReference type="SUPFAM" id="SSF48726">
    <property type="entry name" value="Immunoglobulin"/>
    <property type="match status" value="1"/>
</dbReference>
<feature type="transmembrane region" description="Helical" evidence="1">
    <location>
        <begin position="232"/>
        <end position="253"/>
    </location>
</feature>
<evidence type="ECO:0000259" key="3">
    <source>
        <dbReference type="PROSITE" id="PS50835"/>
    </source>
</evidence>
<dbReference type="SMART" id="SM00409">
    <property type="entry name" value="IG"/>
    <property type="match status" value="1"/>
</dbReference>
<dbReference type="InterPro" id="IPR007110">
    <property type="entry name" value="Ig-like_dom"/>
</dbReference>
<organism evidence="4 5">
    <name type="scientific">Alosa alosa</name>
    <name type="common">allis shad</name>
    <dbReference type="NCBI Taxonomy" id="278164"/>
    <lineage>
        <taxon>Eukaryota</taxon>
        <taxon>Metazoa</taxon>
        <taxon>Chordata</taxon>
        <taxon>Craniata</taxon>
        <taxon>Vertebrata</taxon>
        <taxon>Euteleostomi</taxon>
        <taxon>Actinopterygii</taxon>
        <taxon>Neopterygii</taxon>
        <taxon>Teleostei</taxon>
        <taxon>Clupei</taxon>
        <taxon>Clupeiformes</taxon>
        <taxon>Clupeoidei</taxon>
        <taxon>Clupeidae</taxon>
        <taxon>Alosa</taxon>
    </lineage>
</organism>
<evidence type="ECO:0000313" key="4">
    <source>
        <dbReference type="EMBL" id="KAG5264128.1"/>
    </source>
</evidence>
<evidence type="ECO:0000256" key="1">
    <source>
        <dbReference type="SAM" id="Phobius"/>
    </source>
</evidence>
<feature type="domain" description="Ig-like" evidence="3">
    <location>
        <begin position="122"/>
        <end position="222"/>
    </location>
</feature>